<keyword evidence="3" id="KW-0732">Signal</keyword>
<gene>
    <name evidence="8" type="ORF">SAMN04488109_3525</name>
</gene>
<protein>
    <submittedName>
        <fullName evidence="8">Starch-binding associating with outer membrane</fullName>
    </submittedName>
</protein>
<keyword evidence="9" id="KW-1185">Reference proteome</keyword>
<dbReference type="SUPFAM" id="SSF48452">
    <property type="entry name" value="TPR-like"/>
    <property type="match status" value="1"/>
</dbReference>
<dbReference type="GO" id="GO:0009279">
    <property type="term" value="C:cell outer membrane"/>
    <property type="evidence" value="ECO:0007669"/>
    <property type="project" value="UniProtKB-SubCell"/>
</dbReference>
<dbReference type="STRING" id="947013.SAMN04488109_3525"/>
<name>A0A1M5RQQ9_9BACT</name>
<feature type="domain" description="RagB/SusD" evidence="6">
    <location>
        <begin position="277"/>
        <end position="484"/>
    </location>
</feature>
<evidence type="ECO:0000259" key="7">
    <source>
        <dbReference type="Pfam" id="PF14322"/>
    </source>
</evidence>
<reference evidence="8 9" key="1">
    <citation type="submission" date="2016-11" db="EMBL/GenBank/DDBJ databases">
        <authorList>
            <person name="Jaros S."/>
            <person name="Januszkiewicz K."/>
            <person name="Wedrychowicz H."/>
        </authorList>
    </citation>
    <scope>NUCLEOTIDE SEQUENCE [LARGE SCALE GENOMIC DNA]</scope>
    <source>
        <strain evidence="8 9">DSM 24574</strain>
    </source>
</reference>
<sequence length="524" mass="58663">MKPIKILYLVAAFLICNSCNNLDLKPLDKLTADAYYKTAAEFDGAMFAAYSSIQDFWGTSTETLGESGEFWKITDVVTDDVSAQPGADNISKDADHLNIRASDKPFAAIYTQLYEGIYRTNTVLEHIDMENELTADEKKLYTSEAKFLRAFFHFEALKLFGTPPIVTKTFKDLTQLSVPNATKDQLFAQILGDFNDAFANLPEVWGDENTGRATKWAAMAYIGKVNIWKGDMPAAITAFEDVINNGVGHAGKYGLIDTDNPAKDLEDVFAFDNENNKESIFEVQFGGPHSDDNVWVFDDTHSESFKASQGTGRSMYWDASNFEATETAPGGKNGWWVPTQDLVDQFEANDARLNAFIYQAGDTYYIWNSGVESLPYDPLWSETGYVVKKYAGQRNSVGGDFSGNNQGNFNNERTFRFSELKLLYAEALLAQGRAPEATTQINDIRDRAGLGPLPGVATLADLQHEKRVELCFEGHRWYDLVRWGLGPTIFPTDWDDKFNVYPFPQSEIDRTKGTAGEIKQNPNY</sequence>
<dbReference type="Pfam" id="PF14322">
    <property type="entry name" value="SusD-like_3"/>
    <property type="match status" value="1"/>
</dbReference>
<dbReference type="Pfam" id="PF07980">
    <property type="entry name" value="SusD_RagB"/>
    <property type="match status" value="1"/>
</dbReference>
<evidence type="ECO:0000256" key="3">
    <source>
        <dbReference type="ARBA" id="ARBA00022729"/>
    </source>
</evidence>
<evidence type="ECO:0000256" key="1">
    <source>
        <dbReference type="ARBA" id="ARBA00004442"/>
    </source>
</evidence>
<dbReference type="RefSeq" id="WP_073136465.1">
    <property type="nucleotide sequence ID" value="NZ_FQWQ01000002.1"/>
</dbReference>
<accession>A0A1M5RQQ9</accession>
<dbReference type="Gene3D" id="1.25.40.390">
    <property type="match status" value="1"/>
</dbReference>
<proteinExistence type="inferred from homology"/>
<comment type="similarity">
    <text evidence="2">Belongs to the SusD family.</text>
</comment>
<dbReference type="Proteomes" id="UP000184212">
    <property type="component" value="Unassembled WGS sequence"/>
</dbReference>
<dbReference type="OrthoDB" id="9792139at2"/>
<dbReference type="InterPro" id="IPR011990">
    <property type="entry name" value="TPR-like_helical_dom_sf"/>
</dbReference>
<keyword evidence="5" id="KW-0998">Cell outer membrane</keyword>
<dbReference type="InterPro" id="IPR033985">
    <property type="entry name" value="SusD-like_N"/>
</dbReference>
<comment type="subcellular location">
    <subcellularLocation>
        <location evidence="1">Cell outer membrane</location>
    </subcellularLocation>
</comment>
<organism evidence="8 9">
    <name type="scientific">Chryseolinea serpens</name>
    <dbReference type="NCBI Taxonomy" id="947013"/>
    <lineage>
        <taxon>Bacteria</taxon>
        <taxon>Pseudomonadati</taxon>
        <taxon>Bacteroidota</taxon>
        <taxon>Cytophagia</taxon>
        <taxon>Cytophagales</taxon>
        <taxon>Fulvivirgaceae</taxon>
        <taxon>Chryseolinea</taxon>
    </lineage>
</organism>
<evidence type="ECO:0000256" key="5">
    <source>
        <dbReference type="ARBA" id="ARBA00023237"/>
    </source>
</evidence>
<evidence type="ECO:0000313" key="9">
    <source>
        <dbReference type="Proteomes" id="UP000184212"/>
    </source>
</evidence>
<keyword evidence="4" id="KW-0472">Membrane</keyword>
<evidence type="ECO:0000256" key="2">
    <source>
        <dbReference type="ARBA" id="ARBA00006275"/>
    </source>
</evidence>
<evidence type="ECO:0000313" key="8">
    <source>
        <dbReference type="EMBL" id="SHH28625.1"/>
    </source>
</evidence>
<evidence type="ECO:0000256" key="4">
    <source>
        <dbReference type="ARBA" id="ARBA00023136"/>
    </source>
</evidence>
<feature type="domain" description="SusD-like N-terminal" evidence="7">
    <location>
        <begin position="77"/>
        <end position="225"/>
    </location>
</feature>
<evidence type="ECO:0000259" key="6">
    <source>
        <dbReference type="Pfam" id="PF07980"/>
    </source>
</evidence>
<dbReference type="AlphaFoldDB" id="A0A1M5RQQ9"/>
<dbReference type="EMBL" id="FQWQ01000002">
    <property type="protein sequence ID" value="SHH28625.1"/>
    <property type="molecule type" value="Genomic_DNA"/>
</dbReference>
<dbReference type="InterPro" id="IPR012944">
    <property type="entry name" value="SusD_RagB_dom"/>
</dbReference>